<keyword evidence="4" id="KW-1185">Reference proteome</keyword>
<proteinExistence type="predicted"/>
<dbReference type="RefSeq" id="WP_071867802.1">
    <property type="nucleotide sequence ID" value="NZ_BJWA01000024.1"/>
</dbReference>
<organism evidence="2 3">
    <name type="scientific">Enterococcus mundtii</name>
    <dbReference type="NCBI Taxonomy" id="53346"/>
    <lineage>
        <taxon>Bacteria</taxon>
        <taxon>Bacillati</taxon>
        <taxon>Bacillota</taxon>
        <taxon>Bacilli</taxon>
        <taxon>Lactobacillales</taxon>
        <taxon>Enterococcaceae</taxon>
        <taxon>Enterococcus</taxon>
    </lineage>
</organism>
<gene>
    <name evidence="2" type="ORF">A5802_001854</name>
    <name evidence="1" type="ORF">EMU01_25690</name>
</gene>
<accession>A0A1L8UMN7</accession>
<reference evidence="2 3" key="1">
    <citation type="submission" date="2017-05" db="EMBL/GenBank/DDBJ databases">
        <title>The Genome Sequence of Enterococcus mundtii 6B1_DIV0119.</title>
        <authorList>
            <consortium name="The Broad Institute Genomics Platform"/>
            <consortium name="The Broad Institute Genomic Center for Infectious Diseases"/>
            <person name="Earl A."/>
            <person name="Manson A."/>
            <person name="Schwartman J."/>
            <person name="Gilmore M."/>
            <person name="Abouelleil A."/>
            <person name="Cao P."/>
            <person name="Chapman S."/>
            <person name="Cusick C."/>
            <person name="Shea T."/>
            <person name="Young S."/>
            <person name="Neafsey D."/>
            <person name="Nusbaum C."/>
            <person name="Birren B."/>
        </authorList>
    </citation>
    <scope>NUCLEOTIDE SEQUENCE [LARGE SCALE GENOMIC DNA]</scope>
    <source>
        <strain evidence="2 3">6B1_DIV0119</strain>
    </source>
</reference>
<name>A0A1L8UMN7_ENTMU</name>
<evidence type="ECO:0000313" key="3">
    <source>
        <dbReference type="Proteomes" id="UP000195024"/>
    </source>
</evidence>
<comment type="caution">
    <text evidence="2">The sequence shown here is derived from an EMBL/GenBank/DDBJ whole genome shotgun (WGS) entry which is preliminary data.</text>
</comment>
<reference evidence="1 4" key="2">
    <citation type="submission" date="2019-07" db="EMBL/GenBank/DDBJ databases">
        <title>Whole genome shotgun sequence of Enterococcus mundtii NBRC 100490.</title>
        <authorList>
            <person name="Hosoyama A."/>
            <person name="Uohara A."/>
            <person name="Ohji S."/>
            <person name="Ichikawa N."/>
        </authorList>
    </citation>
    <scope>NUCLEOTIDE SEQUENCE [LARGE SCALE GENOMIC DNA]</scope>
    <source>
        <strain evidence="1 4">NBRC 100490</strain>
    </source>
</reference>
<dbReference type="Proteomes" id="UP000321175">
    <property type="component" value="Unassembled WGS sequence"/>
</dbReference>
<dbReference type="EMBL" id="BJWA01000024">
    <property type="protein sequence ID" value="GEL81425.1"/>
    <property type="molecule type" value="Genomic_DNA"/>
</dbReference>
<dbReference type="AlphaFoldDB" id="A0A1L8UMN7"/>
<evidence type="ECO:0000313" key="4">
    <source>
        <dbReference type="Proteomes" id="UP000321175"/>
    </source>
</evidence>
<evidence type="ECO:0000313" key="2">
    <source>
        <dbReference type="EMBL" id="OTP28115.1"/>
    </source>
</evidence>
<protein>
    <submittedName>
        <fullName evidence="2">Uncharacterized protein</fullName>
    </submittedName>
</protein>
<evidence type="ECO:0000313" key="1">
    <source>
        <dbReference type="EMBL" id="GEL81425.1"/>
    </source>
</evidence>
<dbReference type="EMBL" id="NGMS01000001">
    <property type="protein sequence ID" value="OTP28115.1"/>
    <property type="molecule type" value="Genomic_DNA"/>
</dbReference>
<dbReference type="GeneID" id="61000132"/>
<sequence>MFEMFEMIDQWWEKYQKDMEKCLTRSLGIALKSEKGLKIRTTNQSGKNETNRAKHTISSAGTGLKETLKGQFGNKVSLVLDEQEKALDKG</sequence>
<dbReference type="Proteomes" id="UP000195024">
    <property type="component" value="Unassembled WGS sequence"/>
</dbReference>